<evidence type="ECO:0000259" key="3">
    <source>
        <dbReference type="PROSITE" id="PS51294"/>
    </source>
</evidence>
<dbReference type="SUPFAM" id="SSF46689">
    <property type="entry name" value="Homeodomain-like"/>
    <property type="match status" value="1"/>
</dbReference>
<accession>A0A1R1XP02</accession>
<dbReference type="InterPro" id="IPR052450">
    <property type="entry name" value="TRBD-Containing_Protein"/>
</dbReference>
<dbReference type="SMART" id="SM00717">
    <property type="entry name" value="SANT"/>
    <property type="match status" value="1"/>
</dbReference>
<comment type="caution">
    <text evidence="4">The sequence shown here is derived from an EMBL/GenBank/DDBJ whole genome shotgun (WGS) entry which is preliminary data.</text>
</comment>
<keyword evidence="5" id="KW-1185">Reference proteome</keyword>
<reference evidence="4 5" key="1">
    <citation type="submission" date="2017-01" db="EMBL/GenBank/DDBJ databases">
        <authorList>
            <person name="Mah S.A."/>
            <person name="Swanson W.J."/>
            <person name="Moy G.W."/>
            <person name="Vacquier V.D."/>
        </authorList>
    </citation>
    <scope>NUCLEOTIDE SEQUENCE [LARGE SCALE GENOMIC DNA]</scope>
    <source>
        <strain evidence="4 5">GSMNP</strain>
    </source>
</reference>
<dbReference type="CDD" id="cd11660">
    <property type="entry name" value="SANT_TRF"/>
    <property type="match status" value="1"/>
</dbReference>
<feature type="domain" description="Myb-like" evidence="2">
    <location>
        <begin position="21"/>
        <end position="75"/>
    </location>
</feature>
<evidence type="ECO:0000256" key="1">
    <source>
        <dbReference type="ARBA" id="ARBA00023242"/>
    </source>
</evidence>
<name>A0A1R1XP02_9FUNG</name>
<keyword evidence="1" id="KW-0539">Nucleus</keyword>
<protein>
    <submittedName>
        <fullName evidence="4">Uncharacterized protein</fullName>
    </submittedName>
</protein>
<organism evidence="4 5">
    <name type="scientific">Smittium culicis</name>
    <dbReference type="NCBI Taxonomy" id="133412"/>
    <lineage>
        <taxon>Eukaryota</taxon>
        <taxon>Fungi</taxon>
        <taxon>Fungi incertae sedis</taxon>
        <taxon>Zoopagomycota</taxon>
        <taxon>Kickxellomycotina</taxon>
        <taxon>Harpellomycetes</taxon>
        <taxon>Harpellales</taxon>
        <taxon>Legeriomycetaceae</taxon>
        <taxon>Smittium</taxon>
    </lineage>
</organism>
<dbReference type="OrthoDB" id="3366990at2759"/>
<dbReference type="PROSITE" id="PS51294">
    <property type="entry name" value="HTH_MYB"/>
    <property type="match status" value="1"/>
</dbReference>
<dbReference type="InterPro" id="IPR001005">
    <property type="entry name" value="SANT/Myb"/>
</dbReference>
<dbReference type="InterPro" id="IPR009057">
    <property type="entry name" value="Homeodomain-like_sf"/>
</dbReference>
<proteinExistence type="predicted"/>
<dbReference type="Proteomes" id="UP000187283">
    <property type="component" value="Unassembled WGS sequence"/>
</dbReference>
<dbReference type="InterPro" id="IPR017930">
    <property type="entry name" value="Myb_dom"/>
</dbReference>
<dbReference type="PANTHER" id="PTHR46734">
    <property type="entry name" value="TELOMERIC REPEAT-BINDING FACTOR 1 TERF1"/>
    <property type="match status" value="1"/>
</dbReference>
<evidence type="ECO:0000259" key="2">
    <source>
        <dbReference type="PROSITE" id="PS50090"/>
    </source>
</evidence>
<dbReference type="PANTHER" id="PTHR46734:SF1">
    <property type="entry name" value="TELOMERIC REPEAT-BINDING FACTOR 1"/>
    <property type="match status" value="1"/>
</dbReference>
<dbReference type="EMBL" id="LSSN01002368">
    <property type="protein sequence ID" value="OMJ16343.1"/>
    <property type="molecule type" value="Genomic_DNA"/>
</dbReference>
<sequence length="81" mass="9450">MNITCVWLGKKRNADIGDLENKAKMRKPWTDTETQALLDGYELYGSKWAEIKKKYSKDLVRRSNVDLKDKFRVISASKKKV</sequence>
<dbReference type="STRING" id="133412.A0A1R1XP02"/>
<evidence type="ECO:0000313" key="5">
    <source>
        <dbReference type="Proteomes" id="UP000187283"/>
    </source>
</evidence>
<dbReference type="Gene3D" id="1.10.246.220">
    <property type="match status" value="1"/>
</dbReference>
<dbReference type="Pfam" id="PF00249">
    <property type="entry name" value="Myb_DNA-binding"/>
    <property type="match status" value="1"/>
</dbReference>
<evidence type="ECO:0000313" key="4">
    <source>
        <dbReference type="EMBL" id="OMJ16343.1"/>
    </source>
</evidence>
<dbReference type="PROSITE" id="PS50090">
    <property type="entry name" value="MYB_LIKE"/>
    <property type="match status" value="1"/>
</dbReference>
<gene>
    <name evidence="4" type="ORF">AYI70_g6668</name>
</gene>
<dbReference type="AlphaFoldDB" id="A0A1R1XP02"/>
<feature type="domain" description="HTH myb-type" evidence="3">
    <location>
        <begin position="21"/>
        <end position="79"/>
    </location>
</feature>